<proteinExistence type="predicted"/>
<name>A0A3P7R3I7_DIBLA</name>
<dbReference type="AlphaFoldDB" id="A0A3P7R3I7"/>
<keyword evidence="3" id="KW-1185">Reference proteome</keyword>
<gene>
    <name evidence="2" type="ORF">DILT_LOCUS17624</name>
</gene>
<evidence type="ECO:0000256" key="1">
    <source>
        <dbReference type="SAM" id="Phobius"/>
    </source>
</evidence>
<organism evidence="2 3">
    <name type="scientific">Dibothriocephalus latus</name>
    <name type="common">Fish tapeworm</name>
    <name type="synonym">Diphyllobothrium latum</name>
    <dbReference type="NCBI Taxonomy" id="60516"/>
    <lineage>
        <taxon>Eukaryota</taxon>
        <taxon>Metazoa</taxon>
        <taxon>Spiralia</taxon>
        <taxon>Lophotrochozoa</taxon>
        <taxon>Platyhelminthes</taxon>
        <taxon>Cestoda</taxon>
        <taxon>Eucestoda</taxon>
        <taxon>Diphyllobothriidea</taxon>
        <taxon>Diphyllobothriidae</taxon>
        <taxon>Dibothriocephalus</taxon>
    </lineage>
</organism>
<dbReference type="Proteomes" id="UP000281553">
    <property type="component" value="Unassembled WGS sequence"/>
</dbReference>
<feature type="transmembrane region" description="Helical" evidence="1">
    <location>
        <begin position="12"/>
        <end position="35"/>
    </location>
</feature>
<dbReference type="EMBL" id="UYRU01093324">
    <property type="protein sequence ID" value="VDN38532.1"/>
    <property type="molecule type" value="Genomic_DNA"/>
</dbReference>
<keyword evidence="1" id="KW-0812">Transmembrane</keyword>
<evidence type="ECO:0000313" key="2">
    <source>
        <dbReference type="EMBL" id="VDN38532.1"/>
    </source>
</evidence>
<accession>A0A3P7R3I7</accession>
<keyword evidence="1" id="KW-0472">Membrane</keyword>
<evidence type="ECO:0000313" key="3">
    <source>
        <dbReference type="Proteomes" id="UP000281553"/>
    </source>
</evidence>
<keyword evidence="1" id="KW-1133">Transmembrane helix</keyword>
<sequence>MALGAAARRIAFTGIAMVTMMVTAASTVSSAMTLVMPMLRRGE</sequence>
<reference evidence="2 3" key="1">
    <citation type="submission" date="2018-11" db="EMBL/GenBank/DDBJ databases">
        <authorList>
            <consortium name="Pathogen Informatics"/>
        </authorList>
    </citation>
    <scope>NUCLEOTIDE SEQUENCE [LARGE SCALE GENOMIC DNA]</scope>
</reference>
<protein>
    <submittedName>
        <fullName evidence="2">Uncharacterized protein</fullName>
    </submittedName>
</protein>